<dbReference type="PROSITE" id="PS50088">
    <property type="entry name" value="ANK_REPEAT"/>
    <property type="match status" value="7"/>
</dbReference>
<dbReference type="PROSITE" id="PS50297">
    <property type="entry name" value="ANK_REP_REGION"/>
    <property type="match status" value="6"/>
</dbReference>
<protein>
    <recommendedName>
        <fullName evidence="5">Nephrocystin 3-like N-terminal domain-containing protein</fullName>
    </recommendedName>
</protein>
<dbReference type="PANTHER" id="PTHR24171">
    <property type="entry name" value="ANKYRIN REPEAT DOMAIN-CONTAINING PROTEIN 39-RELATED"/>
    <property type="match status" value="1"/>
</dbReference>
<organism evidence="6 7">
    <name type="scientific">Cladophialophora chaetospira</name>
    <dbReference type="NCBI Taxonomy" id="386627"/>
    <lineage>
        <taxon>Eukaryota</taxon>
        <taxon>Fungi</taxon>
        <taxon>Dikarya</taxon>
        <taxon>Ascomycota</taxon>
        <taxon>Pezizomycotina</taxon>
        <taxon>Eurotiomycetes</taxon>
        <taxon>Chaetothyriomycetidae</taxon>
        <taxon>Chaetothyriales</taxon>
        <taxon>Herpotrichiellaceae</taxon>
        <taxon>Cladophialophora</taxon>
    </lineage>
</organism>
<sequence length="924" mass="103380">MANAKSAVADEMNDLRVKLPLLYSKALEIMSSLHDASGSRWQRLTGKDEHWNSMCKDLNRQHARCNQIASEAEEKMKNCEKNKKILDWIADPDPNVQHISIKKDINLANPSAHDVLLCPDGLPPYIGDWFIATEEFQAWAQSTRRTSEDAKGPTFETMVRALCHQLSWSSVGIRTPAAKLYDISTSGSNKSPLIEQWVELLKELLTLADRPVILVVDALDECKDKKDQLSFLALIKSLHSSFSRLHIFFSSRGQEEPSNLLMSYIQTFEARSQKADADMDRFIRGQLKQRKSEDPASEYRHKKMAKKLLDRLENFANHASEIPQLEKINVAYKSLWDTNAEDYGSGIQERIFRLVLCTFRPLKPDQLLQAVRFNPQDPDDYEDKLEMEGVQRRYHKFLSTDSKGFLQFEHISAKVFVLEMKERSSNIGSVEKAPKVFSESRNHQFMAEISIKMLQNPTHQLWDGSGINLLDWETRLRRTEEFETVRDEIRKAKFLNSKIQVLDFRIPGLAQICYPRHFAHHVMTDWTRHCRLIEPSNSKLIKNMKPSKLPGLQGWCSAVAIMNELAFWRDINKLATRAMDSLIINGEGDVAVDLFLWVANFGNSPFVIDEQELRRLAAIANEKHLTSIRGQTPLYIACCCNNQGIAKLILEEGASMDIDHGSHGTALHVVSVHGYLEGVRLLLGQGADIDAKRKRDNATALYLASMAGHLKVVQILLEAGANGDMKETMYGRALISASAKKRFDLVKVLIEAGANVNQESDFYSSALQAASEKGHLEIMRLLIEAGADVNQEWNARGTALQAAAGAYAVEAVKMLIEVGADVNQEGGIFGSALHAATWWSSAEIVKVLINAGANVNLLSWQPPTTVLSIASEKGELEIMKLLIDAGADVNAEGGGDFRTALEAAQRAPQNTLEAVKLLIQAGAR</sequence>
<evidence type="ECO:0000256" key="1">
    <source>
        <dbReference type="ARBA" id="ARBA00022737"/>
    </source>
</evidence>
<dbReference type="Pfam" id="PF24883">
    <property type="entry name" value="NPHP3_N"/>
    <property type="match status" value="1"/>
</dbReference>
<feature type="repeat" description="ANK" evidence="3">
    <location>
        <begin position="762"/>
        <end position="794"/>
    </location>
</feature>
<dbReference type="Pfam" id="PF12796">
    <property type="entry name" value="Ank_2"/>
    <property type="match status" value="3"/>
</dbReference>
<dbReference type="Gene3D" id="1.25.40.20">
    <property type="entry name" value="Ankyrin repeat-containing domain"/>
    <property type="match status" value="3"/>
</dbReference>
<dbReference type="Proteomes" id="UP001172673">
    <property type="component" value="Unassembled WGS sequence"/>
</dbReference>
<dbReference type="Pfam" id="PF00023">
    <property type="entry name" value="Ank"/>
    <property type="match status" value="1"/>
</dbReference>
<comment type="caution">
    <text evidence="6">The sequence shown here is derived from an EMBL/GenBank/DDBJ whole genome shotgun (WGS) entry which is preliminary data.</text>
</comment>
<feature type="coiled-coil region" evidence="4">
    <location>
        <begin position="55"/>
        <end position="82"/>
    </location>
</feature>
<dbReference type="InterPro" id="IPR056884">
    <property type="entry name" value="NPHP3-like_N"/>
</dbReference>
<dbReference type="AlphaFoldDB" id="A0AA38X5V3"/>
<keyword evidence="2 3" id="KW-0040">ANK repeat</keyword>
<dbReference type="PANTHER" id="PTHR24171:SF8">
    <property type="entry name" value="BRCA1-ASSOCIATED RING DOMAIN PROTEIN 1"/>
    <property type="match status" value="1"/>
</dbReference>
<dbReference type="EMBL" id="JAPDRK010000012">
    <property type="protein sequence ID" value="KAJ9607415.1"/>
    <property type="molecule type" value="Genomic_DNA"/>
</dbReference>
<keyword evidence="4" id="KW-0175">Coiled coil</keyword>
<evidence type="ECO:0000313" key="7">
    <source>
        <dbReference type="Proteomes" id="UP001172673"/>
    </source>
</evidence>
<feature type="repeat" description="ANK" evidence="3">
    <location>
        <begin position="795"/>
        <end position="827"/>
    </location>
</feature>
<feature type="repeat" description="ANK" evidence="3">
    <location>
        <begin position="629"/>
        <end position="661"/>
    </location>
</feature>
<evidence type="ECO:0000259" key="5">
    <source>
        <dbReference type="Pfam" id="PF24883"/>
    </source>
</evidence>
<evidence type="ECO:0000256" key="4">
    <source>
        <dbReference type="SAM" id="Coils"/>
    </source>
</evidence>
<feature type="repeat" description="ANK" evidence="3">
    <location>
        <begin position="831"/>
        <end position="860"/>
    </location>
</feature>
<dbReference type="SUPFAM" id="SSF48403">
    <property type="entry name" value="Ankyrin repeat"/>
    <property type="match status" value="1"/>
</dbReference>
<gene>
    <name evidence="6" type="ORF">H2200_008488</name>
</gene>
<dbReference type="InterPro" id="IPR002110">
    <property type="entry name" value="Ankyrin_rpt"/>
</dbReference>
<feature type="repeat" description="ANK" evidence="3">
    <location>
        <begin position="862"/>
        <end position="894"/>
    </location>
</feature>
<feature type="repeat" description="ANK" evidence="3">
    <location>
        <begin position="696"/>
        <end position="728"/>
    </location>
</feature>
<accession>A0AA38X5V3</accession>
<dbReference type="PRINTS" id="PR01415">
    <property type="entry name" value="ANKYRIN"/>
</dbReference>
<name>A0AA38X5V3_9EURO</name>
<proteinExistence type="predicted"/>
<keyword evidence="1" id="KW-0677">Repeat</keyword>
<dbReference type="InterPro" id="IPR036770">
    <property type="entry name" value="Ankyrin_rpt-contain_sf"/>
</dbReference>
<keyword evidence="7" id="KW-1185">Reference proteome</keyword>
<evidence type="ECO:0000256" key="3">
    <source>
        <dbReference type="PROSITE-ProRule" id="PRU00023"/>
    </source>
</evidence>
<dbReference type="GO" id="GO:0004842">
    <property type="term" value="F:ubiquitin-protein transferase activity"/>
    <property type="evidence" value="ECO:0007669"/>
    <property type="project" value="TreeGrafter"/>
</dbReference>
<dbReference type="GO" id="GO:0085020">
    <property type="term" value="P:protein K6-linked ubiquitination"/>
    <property type="evidence" value="ECO:0007669"/>
    <property type="project" value="TreeGrafter"/>
</dbReference>
<evidence type="ECO:0000256" key="2">
    <source>
        <dbReference type="ARBA" id="ARBA00023043"/>
    </source>
</evidence>
<feature type="domain" description="Nephrocystin 3-like N-terminal" evidence="5">
    <location>
        <begin position="149"/>
        <end position="252"/>
    </location>
</feature>
<dbReference type="SMART" id="SM00248">
    <property type="entry name" value="ANK"/>
    <property type="match status" value="8"/>
</dbReference>
<evidence type="ECO:0000313" key="6">
    <source>
        <dbReference type="EMBL" id="KAJ9607415.1"/>
    </source>
</evidence>
<reference evidence="6" key="1">
    <citation type="submission" date="2022-10" db="EMBL/GenBank/DDBJ databases">
        <title>Culturing micro-colonial fungi from biological soil crusts in the Mojave desert and describing Neophaeococcomyces mojavensis, and introducing the new genera and species Taxawa tesnikishii.</title>
        <authorList>
            <person name="Kurbessoian T."/>
            <person name="Stajich J.E."/>
        </authorList>
    </citation>
    <scope>NUCLEOTIDE SEQUENCE</scope>
    <source>
        <strain evidence="6">TK_41</strain>
    </source>
</reference>
<feature type="repeat" description="ANK" evidence="3">
    <location>
        <begin position="662"/>
        <end position="694"/>
    </location>
</feature>